<keyword evidence="4" id="KW-0597">Phosphoprotein</keyword>
<evidence type="ECO:0000256" key="9">
    <source>
        <dbReference type="ARBA" id="ARBA00023049"/>
    </source>
</evidence>
<dbReference type="GO" id="GO:0005829">
    <property type="term" value="C:cytosol"/>
    <property type="evidence" value="ECO:0007669"/>
    <property type="project" value="TreeGrafter"/>
</dbReference>
<dbReference type="GO" id="GO:0070573">
    <property type="term" value="F:metallodipeptidase activity"/>
    <property type="evidence" value="ECO:0007669"/>
    <property type="project" value="InterPro"/>
</dbReference>
<protein>
    <recommendedName>
        <fullName evidence="12">Cytosolic non-specific dipeptidase</fullName>
        <ecNumber evidence="11">3.4.13.18</ecNumber>
    </recommendedName>
    <alternativeName>
        <fullName evidence="14">CNDP dipeptidase 2</fullName>
    </alternativeName>
    <alternativeName>
        <fullName evidence="13">Threonyl dipeptidase</fullName>
    </alternativeName>
</protein>
<comment type="catalytic activity">
    <reaction evidence="10">
        <text>Hydrolysis of dipeptides, preferentially hydrophobic dipeptides including prolyl amino acids.</text>
        <dbReference type="EC" id="3.4.13.18"/>
    </reaction>
</comment>
<feature type="binding site" evidence="22">
    <location>
        <position position="132"/>
    </location>
    <ligand>
        <name>Mn(2+)</name>
        <dbReference type="ChEBI" id="CHEBI:29035"/>
        <label>2</label>
    </ligand>
</feature>
<evidence type="ECO:0000256" key="7">
    <source>
        <dbReference type="ARBA" id="ARBA00022723"/>
    </source>
</evidence>
<feature type="binding site" evidence="22">
    <location>
        <position position="132"/>
    </location>
    <ligand>
        <name>Mn(2+)</name>
        <dbReference type="ChEBI" id="CHEBI:29035"/>
        <label>1</label>
    </ligand>
</feature>
<dbReference type="PANTHER" id="PTHR43270">
    <property type="entry name" value="BETA-ALA-HIS DIPEPTIDASE"/>
    <property type="match status" value="1"/>
</dbReference>
<keyword evidence="9" id="KW-0482">Metalloprotease</keyword>
<dbReference type="Ensembl" id="ENSSRHT00000028643.1">
    <property type="protein sequence ID" value="ENSSRHP00000027828.1"/>
    <property type="gene ID" value="ENSSRHG00000014398.1"/>
</dbReference>
<dbReference type="Gene3D" id="3.30.70.360">
    <property type="match status" value="1"/>
</dbReference>
<feature type="binding site" evidence="22">
    <location>
        <position position="167"/>
    </location>
    <ligand>
        <name>Mn(2+)</name>
        <dbReference type="ChEBI" id="CHEBI:29035"/>
        <label>1</label>
    </ligand>
</feature>
<dbReference type="FunFam" id="3.40.630.10:FF:000014">
    <property type="entry name" value="Cytosolic non-specific dipeptidase"/>
    <property type="match status" value="1"/>
</dbReference>
<comment type="subcellular location">
    <subcellularLocation>
        <location evidence="1">Cytoplasm</location>
    </subcellularLocation>
</comment>
<evidence type="ECO:0000256" key="13">
    <source>
        <dbReference type="ARBA" id="ARBA00041744"/>
    </source>
</evidence>
<comment type="cofactor">
    <cofactor evidence="22">
        <name>Mn(2+)</name>
        <dbReference type="ChEBI" id="CHEBI:29035"/>
    </cofactor>
    <text evidence="22">Binds 2 manganese ions per subunit.</text>
</comment>
<reference evidence="24" key="1">
    <citation type="submission" date="2025-08" db="UniProtKB">
        <authorList>
            <consortium name="Ensembl"/>
        </authorList>
    </citation>
    <scope>IDENTIFICATION</scope>
</reference>
<dbReference type="EC" id="3.4.13.18" evidence="11"/>
<evidence type="ECO:0000256" key="1">
    <source>
        <dbReference type="ARBA" id="ARBA00004496"/>
    </source>
</evidence>
<gene>
    <name evidence="24" type="primary">LOC107739559</name>
</gene>
<evidence type="ECO:0000256" key="17">
    <source>
        <dbReference type="ARBA" id="ARBA00048777"/>
    </source>
</evidence>
<dbReference type="CDD" id="cd05676">
    <property type="entry name" value="M20_dipept_like_CNDP"/>
    <property type="match status" value="1"/>
</dbReference>
<evidence type="ECO:0000256" key="15">
    <source>
        <dbReference type="ARBA" id="ARBA00046206"/>
    </source>
</evidence>
<sequence>MSCLPTLFKYVDEHQDDYVERLAQWVAIQSVSAWPEKRGEIKKMMEMAAKDIERLGGTVEMVDIGMQKLPGGEEIPLPPIVLGKLGSDSGKKTVCIYGHLDVQPANIEDGWDSPPFTLVEIDGKMYGRGSTDDKGPVLAWFNIIEAYQKIGQELPINIKFCFEGMEESGSEGLDELVFSRKDTFFKDVDYVCISDNYWLGKTKPCITYGLRGICYFFVEVECCDKDLHSGVFGGSVHEAMTDLIALMGSLVDNKGKILVPGLYDQVAKLTDEEKKLYEKIEFDMEEYAKDVGAGKLLHDTKEQILMHRWRYPSLSLHGIEGAFSETGAKTVIPRKVNGNNFIQSHCHLPNKLKVYMGHGARAWVSDFNHPHYMAGRKAMKTVFGVEPDLTREGGSIPVTLTFQEATGQNVMLLPVGSSDDGAHSQNEKLNRSNYIQGTKMLGAYFYEVSQLS</sequence>
<comment type="catalytic activity">
    <reaction evidence="19">
        <text>L-cysteinylglycine + H2O = L-cysteine + glycine</text>
        <dbReference type="Rhea" id="RHEA:28783"/>
        <dbReference type="ChEBI" id="CHEBI:15377"/>
        <dbReference type="ChEBI" id="CHEBI:35235"/>
        <dbReference type="ChEBI" id="CHEBI:57305"/>
        <dbReference type="ChEBI" id="CHEBI:61694"/>
    </reaction>
    <physiologicalReaction direction="left-to-right" evidence="19">
        <dbReference type="Rhea" id="RHEA:28784"/>
    </physiologicalReaction>
</comment>
<dbReference type="InterPro" id="IPR017153">
    <property type="entry name" value="CNDP/DUG1"/>
</dbReference>
<dbReference type="GO" id="GO:0046872">
    <property type="term" value="F:metal ion binding"/>
    <property type="evidence" value="ECO:0007669"/>
    <property type="project" value="UniProtKB-KW"/>
</dbReference>
<keyword evidence="22" id="KW-0464">Manganese</keyword>
<evidence type="ECO:0000313" key="24">
    <source>
        <dbReference type="Ensembl" id="ENSSRHP00000027828.1"/>
    </source>
</evidence>
<evidence type="ECO:0000256" key="10">
    <source>
        <dbReference type="ARBA" id="ARBA00036421"/>
    </source>
</evidence>
<dbReference type="PANTHER" id="PTHR43270:SF11">
    <property type="entry name" value="CYTOSOLIC NON-SPECIFIC DIPEPTIDASE"/>
    <property type="match status" value="1"/>
</dbReference>
<feature type="active site" evidence="21">
    <location>
        <position position="101"/>
    </location>
</feature>
<dbReference type="Gene3D" id="3.40.630.10">
    <property type="entry name" value="Zn peptidases"/>
    <property type="match status" value="1"/>
</dbReference>
<keyword evidence="25" id="KW-1185">Reference proteome</keyword>
<keyword evidence="6" id="KW-0645">Protease</keyword>
<evidence type="ECO:0000256" key="4">
    <source>
        <dbReference type="ARBA" id="ARBA00022553"/>
    </source>
</evidence>
<feature type="binding site" evidence="22">
    <location>
        <position position="99"/>
    </location>
    <ligand>
        <name>Mn(2+)</name>
        <dbReference type="ChEBI" id="CHEBI:29035"/>
        <label>2</label>
    </ligand>
</feature>
<dbReference type="Proteomes" id="UP000472270">
    <property type="component" value="Unassembled WGS sequence"/>
</dbReference>
<comment type="catalytic activity">
    <reaction evidence="16">
        <text>L-seryl-L-threonine + H2O = L-threonine + L-serine</text>
        <dbReference type="Rhea" id="RHEA:67372"/>
        <dbReference type="ChEBI" id="CHEBI:15377"/>
        <dbReference type="ChEBI" id="CHEBI:33384"/>
        <dbReference type="ChEBI" id="CHEBI:57926"/>
        <dbReference type="ChEBI" id="CHEBI:169955"/>
    </reaction>
    <physiologicalReaction direction="left-to-right" evidence="16">
        <dbReference type="Rhea" id="RHEA:67373"/>
    </physiologicalReaction>
</comment>
<evidence type="ECO:0000256" key="3">
    <source>
        <dbReference type="ARBA" id="ARBA00022490"/>
    </source>
</evidence>
<evidence type="ECO:0000256" key="20">
    <source>
        <dbReference type="ARBA" id="ARBA00049394"/>
    </source>
</evidence>
<comment type="similarity">
    <text evidence="2">Belongs to the peptidase M20A family.</text>
</comment>
<evidence type="ECO:0000256" key="22">
    <source>
        <dbReference type="PIRSR" id="PIRSR037242-3"/>
    </source>
</evidence>
<evidence type="ECO:0000256" key="19">
    <source>
        <dbReference type="ARBA" id="ARBA00049107"/>
    </source>
</evidence>
<dbReference type="InterPro" id="IPR002933">
    <property type="entry name" value="Peptidase_M20"/>
</dbReference>
<dbReference type="InterPro" id="IPR001261">
    <property type="entry name" value="ArgE/DapE_CS"/>
</dbReference>
<keyword evidence="8" id="KW-0378">Hydrolase</keyword>
<evidence type="ECO:0000256" key="23">
    <source>
        <dbReference type="PIRSR" id="PIRSR037242-4"/>
    </source>
</evidence>
<evidence type="ECO:0000256" key="6">
    <source>
        <dbReference type="ARBA" id="ARBA00022670"/>
    </source>
</evidence>
<feature type="binding site" evidence="22">
    <location>
        <position position="195"/>
    </location>
    <ligand>
        <name>Mn(2+)</name>
        <dbReference type="ChEBI" id="CHEBI:29035"/>
        <label>2</label>
    </ligand>
</feature>
<evidence type="ECO:0000256" key="21">
    <source>
        <dbReference type="PIRSR" id="PIRSR037242-1"/>
    </source>
</evidence>
<feature type="site" description="Important for catalytic activity" evidence="23">
    <location>
        <position position="228"/>
    </location>
</feature>
<dbReference type="AlphaFoldDB" id="A0A673HKB3"/>
<dbReference type="Pfam" id="PF01546">
    <property type="entry name" value="Peptidase_M20"/>
    <property type="match status" value="1"/>
</dbReference>
<dbReference type="InterPro" id="IPR051458">
    <property type="entry name" value="Cyt/Met_Dipeptidase"/>
</dbReference>
<proteinExistence type="inferred from homology"/>
<keyword evidence="5" id="KW-0121">Carboxypeptidase</keyword>
<evidence type="ECO:0000256" key="16">
    <source>
        <dbReference type="ARBA" id="ARBA00048269"/>
    </source>
</evidence>
<evidence type="ECO:0000256" key="14">
    <source>
        <dbReference type="ARBA" id="ARBA00042010"/>
    </source>
</evidence>
<feature type="active site" description="Proton acceptor" evidence="21">
    <location>
        <position position="166"/>
    </location>
</feature>
<organism evidence="24 25">
    <name type="scientific">Sinocyclocheilus rhinocerous</name>
    <dbReference type="NCBI Taxonomy" id="307959"/>
    <lineage>
        <taxon>Eukaryota</taxon>
        <taxon>Metazoa</taxon>
        <taxon>Chordata</taxon>
        <taxon>Craniata</taxon>
        <taxon>Vertebrata</taxon>
        <taxon>Euteleostomi</taxon>
        <taxon>Actinopterygii</taxon>
        <taxon>Neopterygii</taxon>
        <taxon>Teleostei</taxon>
        <taxon>Ostariophysi</taxon>
        <taxon>Cypriniformes</taxon>
        <taxon>Cyprinidae</taxon>
        <taxon>Cyprininae</taxon>
        <taxon>Sinocyclocheilus</taxon>
    </lineage>
</organism>
<feature type="binding site" evidence="22">
    <location>
        <position position="423"/>
    </location>
    <ligand>
        <name>Mn(2+)</name>
        <dbReference type="ChEBI" id="CHEBI:29035"/>
        <label>1</label>
    </ligand>
</feature>
<evidence type="ECO:0000256" key="2">
    <source>
        <dbReference type="ARBA" id="ARBA00006247"/>
    </source>
</evidence>
<keyword evidence="3" id="KW-0963">Cytoplasm</keyword>
<dbReference type="SUPFAM" id="SSF53187">
    <property type="entry name" value="Zn-dependent exopeptidases"/>
    <property type="match status" value="1"/>
</dbReference>
<evidence type="ECO:0000256" key="8">
    <source>
        <dbReference type="ARBA" id="ARBA00022801"/>
    </source>
</evidence>
<comment type="catalytic activity">
    <reaction evidence="20">
        <text>L-threonyl-L-threonine + H2O = 2 L-threonine</text>
        <dbReference type="Rhea" id="RHEA:67360"/>
        <dbReference type="ChEBI" id="CHEBI:15377"/>
        <dbReference type="ChEBI" id="CHEBI:57926"/>
        <dbReference type="ChEBI" id="CHEBI:169953"/>
    </reaction>
    <physiologicalReaction direction="left-to-right" evidence="20">
        <dbReference type="Rhea" id="RHEA:67361"/>
    </physiologicalReaction>
</comment>
<comment type="catalytic activity">
    <reaction evidence="17">
        <text>(S)-lactate + L-phenylalanine = N-[(S)-lactoyl]-L-phenylalanine + H2O</text>
        <dbReference type="Rhea" id="RHEA:66724"/>
        <dbReference type="ChEBI" id="CHEBI:15377"/>
        <dbReference type="ChEBI" id="CHEBI:16651"/>
        <dbReference type="ChEBI" id="CHEBI:58095"/>
        <dbReference type="ChEBI" id="CHEBI:167456"/>
    </reaction>
    <physiologicalReaction direction="left-to-right" evidence="17">
        <dbReference type="Rhea" id="RHEA:66725"/>
    </physiologicalReaction>
    <physiologicalReaction direction="right-to-left" evidence="17">
        <dbReference type="Rhea" id="RHEA:66726"/>
    </physiologicalReaction>
</comment>
<dbReference type="GO" id="GO:0006508">
    <property type="term" value="P:proteolysis"/>
    <property type="evidence" value="ECO:0007669"/>
    <property type="project" value="UniProtKB-KW"/>
</dbReference>
<comment type="function">
    <text evidence="15">Catalyzes the peptide bond hydrolysis in dipeptides, displaying a non-redundant activity toward threonyl dipeptides. Mediates threonyl dipeptide catabolism in a tissue-specific way. Has high dipeptidase activity toward cysteinylglycine, an intermediate metabolite in glutathione metabolism. Metabolizes N-lactoyl-amino acids, both through hydrolysis to form lactic acid and amino acids, as well as through their formation by reverse proteolysis. Plays a role in the regulation of cell cycle arrest and apoptosis.</text>
</comment>
<evidence type="ECO:0000256" key="5">
    <source>
        <dbReference type="ARBA" id="ARBA00022645"/>
    </source>
</evidence>
<dbReference type="PIRSF" id="PIRSF037242">
    <property type="entry name" value="CNDP_dipeptidase"/>
    <property type="match status" value="1"/>
</dbReference>
<accession>A0A673HKB3</accession>
<keyword evidence="7 22" id="KW-0479">Metal-binding</keyword>
<evidence type="ECO:0000256" key="11">
    <source>
        <dbReference type="ARBA" id="ARBA00038976"/>
    </source>
</evidence>
<comment type="catalytic activity">
    <reaction evidence="18">
        <text>L-threonyl-L-serine + H2O = L-threonine + L-serine</text>
        <dbReference type="Rhea" id="RHEA:67364"/>
        <dbReference type="ChEBI" id="CHEBI:15377"/>
        <dbReference type="ChEBI" id="CHEBI:33384"/>
        <dbReference type="ChEBI" id="CHEBI:57926"/>
        <dbReference type="ChEBI" id="CHEBI:169954"/>
    </reaction>
    <physiologicalReaction direction="left-to-right" evidence="18">
        <dbReference type="Rhea" id="RHEA:67365"/>
    </physiologicalReaction>
</comment>
<evidence type="ECO:0000313" key="25">
    <source>
        <dbReference type="Proteomes" id="UP000472270"/>
    </source>
</evidence>
<dbReference type="PROSITE" id="PS00759">
    <property type="entry name" value="ARGE_DAPE_CPG2_2"/>
    <property type="match status" value="1"/>
</dbReference>
<evidence type="ECO:0000256" key="12">
    <source>
        <dbReference type="ARBA" id="ARBA00041164"/>
    </source>
</evidence>
<dbReference type="GO" id="GO:0004180">
    <property type="term" value="F:carboxypeptidase activity"/>
    <property type="evidence" value="ECO:0007669"/>
    <property type="project" value="UniProtKB-KW"/>
</dbReference>
<reference evidence="24" key="2">
    <citation type="submission" date="2025-09" db="UniProtKB">
        <authorList>
            <consortium name="Ensembl"/>
        </authorList>
    </citation>
    <scope>IDENTIFICATION</scope>
</reference>
<evidence type="ECO:0000256" key="18">
    <source>
        <dbReference type="ARBA" id="ARBA00048962"/>
    </source>
</evidence>
<name>A0A673HKB3_9TELE</name>